<dbReference type="Proteomes" id="UP000606991">
    <property type="component" value="Unassembled WGS sequence"/>
</dbReference>
<evidence type="ECO:0000256" key="1">
    <source>
        <dbReference type="SAM" id="MobiDB-lite"/>
    </source>
</evidence>
<gene>
    <name evidence="2" type="ORF">JF886_02385</name>
</gene>
<evidence type="ECO:0000313" key="3">
    <source>
        <dbReference type="Proteomes" id="UP000606991"/>
    </source>
</evidence>
<accession>A0A934N4C1</accession>
<feature type="compositionally biased region" description="Polar residues" evidence="1">
    <location>
        <begin position="9"/>
        <end position="21"/>
    </location>
</feature>
<proteinExistence type="predicted"/>
<dbReference type="AlphaFoldDB" id="A0A934N4C1"/>
<protein>
    <submittedName>
        <fullName evidence="2">Uncharacterized protein</fullName>
    </submittedName>
</protein>
<organism evidence="2 3">
    <name type="scientific">Candidatus Aeolococcus gillhamiae</name>
    <dbReference type="NCBI Taxonomy" id="3127015"/>
    <lineage>
        <taxon>Bacteria</taxon>
        <taxon>Bacillati</taxon>
        <taxon>Candidatus Dormiibacterota</taxon>
        <taxon>Candidatus Dormibacteria</taxon>
        <taxon>Candidatus Aeolococcales</taxon>
        <taxon>Candidatus Aeolococcaceae</taxon>
        <taxon>Candidatus Aeolococcus</taxon>
    </lineage>
</organism>
<evidence type="ECO:0000313" key="2">
    <source>
        <dbReference type="EMBL" id="MBJ7593703.1"/>
    </source>
</evidence>
<reference evidence="2 3" key="1">
    <citation type="submission" date="2020-10" db="EMBL/GenBank/DDBJ databases">
        <title>Ca. Dormibacterota MAGs.</title>
        <authorList>
            <person name="Montgomery K."/>
        </authorList>
    </citation>
    <scope>NUCLEOTIDE SEQUENCE [LARGE SCALE GENOMIC DNA]</scope>
    <source>
        <strain evidence="2">SC8812_S17_18</strain>
    </source>
</reference>
<comment type="caution">
    <text evidence="2">The sequence shown here is derived from an EMBL/GenBank/DDBJ whole genome shotgun (WGS) entry which is preliminary data.</text>
</comment>
<dbReference type="RefSeq" id="WP_337309235.1">
    <property type="nucleotide sequence ID" value="NZ_JAEKNS010000034.1"/>
</dbReference>
<name>A0A934N4C1_9BACT</name>
<sequence length="60" mass="6772">MATEKQKSAARQNIKKAQTASKKGRMDIAKRDQAWKRIKTAAKKCNVEIEAGSWRGLVKK</sequence>
<feature type="region of interest" description="Disordered" evidence="1">
    <location>
        <begin position="1"/>
        <end position="29"/>
    </location>
</feature>
<dbReference type="EMBL" id="JAEKNS010000034">
    <property type="protein sequence ID" value="MBJ7593703.1"/>
    <property type="molecule type" value="Genomic_DNA"/>
</dbReference>